<evidence type="ECO:0008006" key="5">
    <source>
        <dbReference type="Google" id="ProtNLM"/>
    </source>
</evidence>
<evidence type="ECO:0000256" key="1">
    <source>
        <dbReference type="SAM" id="MobiDB-lite"/>
    </source>
</evidence>
<keyword evidence="4" id="KW-1185">Reference proteome</keyword>
<comment type="caution">
    <text evidence="3">The sequence shown here is derived from an EMBL/GenBank/DDBJ whole genome shotgun (WGS) entry which is preliminary data.</text>
</comment>
<evidence type="ECO:0000313" key="4">
    <source>
        <dbReference type="Proteomes" id="UP001430953"/>
    </source>
</evidence>
<dbReference type="EMBL" id="JADYXP020000005">
    <property type="protein sequence ID" value="KAL0124593.1"/>
    <property type="molecule type" value="Genomic_DNA"/>
</dbReference>
<proteinExistence type="predicted"/>
<dbReference type="Proteomes" id="UP001430953">
    <property type="component" value="Unassembled WGS sequence"/>
</dbReference>
<reference evidence="3 4" key="1">
    <citation type="submission" date="2023-03" db="EMBL/GenBank/DDBJ databases">
        <title>High recombination rates correlate with genetic variation in Cardiocondyla obscurior ants.</title>
        <authorList>
            <person name="Errbii M."/>
        </authorList>
    </citation>
    <scope>NUCLEOTIDE SEQUENCE [LARGE SCALE GENOMIC DNA]</scope>
    <source>
        <strain evidence="3">Alpha-2009</strain>
        <tissue evidence="3">Whole body</tissue>
    </source>
</reference>
<dbReference type="AlphaFoldDB" id="A0AAW2GAM5"/>
<evidence type="ECO:0000313" key="3">
    <source>
        <dbReference type="EMBL" id="KAL0124593.1"/>
    </source>
</evidence>
<accession>A0AAW2GAM5</accession>
<keyword evidence="2" id="KW-0732">Signal</keyword>
<feature type="signal peptide" evidence="2">
    <location>
        <begin position="1"/>
        <end position="19"/>
    </location>
</feature>
<protein>
    <recommendedName>
        <fullName evidence="5">Secreted protein</fullName>
    </recommendedName>
</protein>
<sequence length="118" mass="13089">MALAHACIAVLLHPLSSRGETGEKDDDDERETPAGNGRRGRRRRQGCRRRRGQSNGNFFLARLPTPCVLLLPCTSASFFPGTALRPLSFLYSTLYENRGARIPLERCITVIRAKGASF</sequence>
<name>A0AAW2GAM5_9HYME</name>
<evidence type="ECO:0000256" key="2">
    <source>
        <dbReference type="SAM" id="SignalP"/>
    </source>
</evidence>
<organism evidence="3 4">
    <name type="scientific">Cardiocondyla obscurior</name>
    <dbReference type="NCBI Taxonomy" id="286306"/>
    <lineage>
        <taxon>Eukaryota</taxon>
        <taxon>Metazoa</taxon>
        <taxon>Ecdysozoa</taxon>
        <taxon>Arthropoda</taxon>
        <taxon>Hexapoda</taxon>
        <taxon>Insecta</taxon>
        <taxon>Pterygota</taxon>
        <taxon>Neoptera</taxon>
        <taxon>Endopterygota</taxon>
        <taxon>Hymenoptera</taxon>
        <taxon>Apocrita</taxon>
        <taxon>Aculeata</taxon>
        <taxon>Formicoidea</taxon>
        <taxon>Formicidae</taxon>
        <taxon>Myrmicinae</taxon>
        <taxon>Cardiocondyla</taxon>
    </lineage>
</organism>
<feature type="chain" id="PRO_5043957468" description="Secreted protein" evidence="2">
    <location>
        <begin position="20"/>
        <end position="118"/>
    </location>
</feature>
<feature type="compositionally biased region" description="Basic residues" evidence="1">
    <location>
        <begin position="38"/>
        <end position="52"/>
    </location>
</feature>
<feature type="region of interest" description="Disordered" evidence="1">
    <location>
        <begin position="17"/>
        <end position="52"/>
    </location>
</feature>
<gene>
    <name evidence="3" type="ORF">PUN28_006447</name>
</gene>